<dbReference type="GO" id="GO:0046872">
    <property type="term" value="F:metal ion binding"/>
    <property type="evidence" value="ECO:0007669"/>
    <property type="project" value="UniProtKB-KW"/>
</dbReference>
<dbReference type="PANTHER" id="PTHR35201:SF4">
    <property type="entry name" value="BETA-PINACENE SYNTHASE-RELATED"/>
    <property type="match status" value="1"/>
</dbReference>
<dbReference type="EC" id="4.2.3.-" evidence="4"/>
<evidence type="ECO:0000256" key="3">
    <source>
        <dbReference type="ARBA" id="ARBA00022842"/>
    </source>
</evidence>
<dbReference type="InParanoid" id="A0A194XID7"/>
<evidence type="ECO:0000256" key="1">
    <source>
        <dbReference type="ARBA" id="ARBA00001946"/>
    </source>
</evidence>
<dbReference type="PANTHER" id="PTHR35201">
    <property type="entry name" value="TERPENE SYNTHASE"/>
    <property type="match status" value="1"/>
</dbReference>
<dbReference type="RefSeq" id="XP_018074345.1">
    <property type="nucleotide sequence ID" value="XM_018222335.1"/>
</dbReference>
<dbReference type="SUPFAM" id="SSF48576">
    <property type="entry name" value="Terpenoid synthases"/>
    <property type="match status" value="1"/>
</dbReference>
<dbReference type="InterPro" id="IPR034686">
    <property type="entry name" value="Terpene_cyclase-like_2"/>
</dbReference>
<reference evidence="6 7" key="1">
    <citation type="submission" date="2015-10" db="EMBL/GenBank/DDBJ databases">
        <title>Full genome of DAOMC 229536 Phialocephala scopiformis, a fungal endophyte of spruce producing the potent anti-insectan compound rugulosin.</title>
        <authorList>
            <consortium name="DOE Joint Genome Institute"/>
            <person name="Walker A.K."/>
            <person name="Frasz S.L."/>
            <person name="Seifert K.A."/>
            <person name="Miller J.D."/>
            <person name="Mondo S.J."/>
            <person name="Labutti K."/>
            <person name="Lipzen A."/>
            <person name="Dockter R."/>
            <person name="Kennedy M."/>
            <person name="Grigoriev I.V."/>
            <person name="Spatafora J.W."/>
        </authorList>
    </citation>
    <scope>NUCLEOTIDE SEQUENCE [LARGE SCALE GENOMIC DNA]</scope>
    <source>
        <strain evidence="6 7">CBS 120377</strain>
    </source>
</reference>
<comment type="cofactor">
    <cofactor evidence="1 4">
        <name>Mg(2+)</name>
        <dbReference type="ChEBI" id="CHEBI:18420"/>
    </cofactor>
</comment>
<dbReference type="Gene3D" id="1.10.600.10">
    <property type="entry name" value="Farnesyl Diphosphate Synthase"/>
    <property type="match status" value="1"/>
</dbReference>
<feature type="compositionally biased region" description="Polar residues" evidence="5">
    <location>
        <begin position="8"/>
        <end position="17"/>
    </location>
</feature>
<evidence type="ECO:0000313" key="7">
    <source>
        <dbReference type="Proteomes" id="UP000070700"/>
    </source>
</evidence>
<dbReference type="GeneID" id="28832061"/>
<dbReference type="KEGG" id="psco:LY89DRAFT_779859"/>
<keyword evidence="4" id="KW-0456">Lyase</keyword>
<keyword evidence="7" id="KW-1185">Reference proteome</keyword>
<proteinExistence type="inferred from homology"/>
<protein>
    <recommendedName>
        <fullName evidence="4">Terpene synthase</fullName>
        <ecNumber evidence="4">4.2.3.-</ecNumber>
    </recommendedName>
</protein>
<dbReference type="Pfam" id="PF19086">
    <property type="entry name" value="Terpene_syn_C_2"/>
    <property type="match status" value="1"/>
</dbReference>
<accession>A0A194XID7</accession>
<evidence type="ECO:0000256" key="5">
    <source>
        <dbReference type="SAM" id="MobiDB-lite"/>
    </source>
</evidence>
<keyword evidence="4" id="KW-0479">Metal-binding</keyword>
<feature type="region of interest" description="Disordered" evidence="5">
    <location>
        <begin position="1"/>
        <end position="20"/>
    </location>
</feature>
<dbReference type="SFLD" id="SFLDS00005">
    <property type="entry name" value="Isoprenoid_Synthase_Type_I"/>
    <property type="match status" value="1"/>
</dbReference>
<evidence type="ECO:0000256" key="2">
    <source>
        <dbReference type="ARBA" id="ARBA00006333"/>
    </source>
</evidence>
<evidence type="ECO:0000256" key="4">
    <source>
        <dbReference type="RuleBase" id="RU366034"/>
    </source>
</evidence>
<gene>
    <name evidence="6" type="ORF">LY89DRAFT_779859</name>
</gene>
<sequence>MGIHSENKSQTYNSVSSSKKEDNEREIIKIPDLFELFMSRTPTVNPFYEHVKDQALEWATDICHYNTQEAERMRRGDFAYFAAVSVPDADTNKLRTVNDWLNWVFVFDDQLDDGHFSRNGKTVEAFEYIDSMIAVLDGETRPESDLSTQALRDVLKSIWERVNGDPDCADDAKLRWKQNMTSYLAALRASMTYEPSDNLEKTVGGYIDYRFHSIGVLPLFSFIEYAYNLTIPDEVFKNRSMQEMQRVGVEIQMLANDCVSYRREKANDCPHNIIYLLRYHGFSEQEAYNHVQILLRNRYKEWYLAQAQLPTWGERVDREVQWYIKGMQDVALANANWSFRTERYFGGDREHVRETREVPSKVEWLPGILVEGKAEV</sequence>
<dbReference type="Proteomes" id="UP000070700">
    <property type="component" value="Unassembled WGS sequence"/>
</dbReference>
<dbReference type="InterPro" id="IPR008949">
    <property type="entry name" value="Isoprenoid_synthase_dom_sf"/>
</dbReference>
<name>A0A194XID7_MOLSC</name>
<dbReference type="GO" id="GO:0008299">
    <property type="term" value="P:isoprenoid biosynthetic process"/>
    <property type="evidence" value="ECO:0007669"/>
    <property type="project" value="UniProtKB-ARBA"/>
</dbReference>
<dbReference type="EMBL" id="KQ947410">
    <property type="protein sequence ID" value="KUJ19990.1"/>
    <property type="molecule type" value="Genomic_DNA"/>
</dbReference>
<organism evidence="6 7">
    <name type="scientific">Mollisia scopiformis</name>
    <name type="common">Conifer needle endophyte fungus</name>
    <name type="synonym">Phialocephala scopiformis</name>
    <dbReference type="NCBI Taxonomy" id="149040"/>
    <lineage>
        <taxon>Eukaryota</taxon>
        <taxon>Fungi</taxon>
        <taxon>Dikarya</taxon>
        <taxon>Ascomycota</taxon>
        <taxon>Pezizomycotina</taxon>
        <taxon>Leotiomycetes</taxon>
        <taxon>Helotiales</taxon>
        <taxon>Mollisiaceae</taxon>
        <taxon>Mollisia</taxon>
    </lineage>
</organism>
<keyword evidence="3 4" id="KW-0460">Magnesium</keyword>
<dbReference type="AlphaFoldDB" id="A0A194XID7"/>
<dbReference type="OrthoDB" id="2861623at2759"/>
<comment type="similarity">
    <text evidence="2 4">Belongs to the terpene synthase family.</text>
</comment>
<evidence type="ECO:0000313" key="6">
    <source>
        <dbReference type="EMBL" id="KUJ19990.1"/>
    </source>
</evidence>
<dbReference type="GO" id="GO:0010333">
    <property type="term" value="F:terpene synthase activity"/>
    <property type="evidence" value="ECO:0007669"/>
    <property type="project" value="InterPro"/>
</dbReference>
<dbReference type="SFLD" id="SFLDG01020">
    <property type="entry name" value="Terpene_Cyclase_Like_2"/>
    <property type="match status" value="1"/>
</dbReference>